<dbReference type="EMBL" id="NAJP01000120">
    <property type="protein sequence ID" value="TKA28264.1"/>
    <property type="molecule type" value="Genomic_DNA"/>
</dbReference>
<gene>
    <name evidence="1" type="ORF">B0A54_16956</name>
</gene>
<name>A0A4U0U0Q0_9PEZI</name>
<evidence type="ECO:0000313" key="2">
    <source>
        <dbReference type="Proteomes" id="UP000310066"/>
    </source>
</evidence>
<sequence length="159" mass="17352">MVEAAQQIADHAYKNASRMGDDSTDADMLPNAWQILPAVWADRWRDYRVSCVLVELNVPDEDVRSADLAALIAASNSLRLMSKKLSLPMFDIQQMSRVTNFLHTGERLLSSPGLGSATLIRHIGSIVAFALSVAMESRILFSVDEVDDPSRSTSVSGSA</sequence>
<organism evidence="1 2">
    <name type="scientific">Friedmanniomyces endolithicus</name>
    <dbReference type="NCBI Taxonomy" id="329885"/>
    <lineage>
        <taxon>Eukaryota</taxon>
        <taxon>Fungi</taxon>
        <taxon>Dikarya</taxon>
        <taxon>Ascomycota</taxon>
        <taxon>Pezizomycotina</taxon>
        <taxon>Dothideomycetes</taxon>
        <taxon>Dothideomycetidae</taxon>
        <taxon>Mycosphaerellales</taxon>
        <taxon>Teratosphaeriaceae</taxon>
        <taxon>Friedmanniomyces</taxon>
    </lineage>
</organism>
<protein>
    <submittedName>
        <fullName evidence="1">Uncharacterized protein</fullName>
    </submittedName>
</protein>
<dbReference type="Proteomes" id="UP000310066">
    <property type="component" value="Unassembled WGS sequence"/>
</dbReference>
<accession>A0A4U0U0Q0</accession>
<reference evidence="1 2" key="1">
    <citation type="submission" date="2017-03" db="EMBL/GenBank/DDBJ databases">
        <title>Genomes of endolithic fungi from Antarctica.</title>
        <authorList>
            <person name="Coleine C."/>
            <person name="Masonjones S."/>
            <person name="Stajich J.E."/>
        </authorList>
    </citation>
    <scope>NUCLEOTIDE SEQUENCE [LARGE SCALE GENOMIC DNA]</scope>
    <source>
        <strain evidence="1 2">CCFEE 5311</strain>
    </source>
</reference>
<comment type="caution">
    <text evidence="1">The sequence shown here is derived from an EMBL/GenBank/DDBJ whole genome shotgun (WGS) entry which is preliminary data.</text>
</comment>
<evidence type="ECO:0000313" key="1">
    <source>
        <dbReference type="EMBL" id="TKA28264.1"/>
    </source>
</evidence>
<dbReference type="AlphaFoldDB" id="A0A4U0U0Q0"/>
<proteinExistence type="predicted"/>